<evidence type="ECO:0000313" key="1">
    <source>
        <dbReference type="EMBL" id="GBP71658.1"/>
    </source>
</evidence>
<evidence type="ECO:0000313" key="2">
    <source>
        <dbReference type="Proteomes" id="UP000299102"/>
    </source>
</evidence>
<sequence>MLPRLLEAQQLLLPLHYAPAESHSDSTLPFLLLVFGHLNPTYYCFVHMEFGVSNSQSVSSQFMSQLKLLLSLPVHSPSSPQLTFSVLQ</sequence>
<organism evidence="1 2">
    <name type="scientific">Eumeta variegata</name>
    <name type="common">Bagworm moth</name>
    <name type="synonym">Eumeta japonica</name>
    <dbReference type="NCBI Taxonomy" id="151549"/>
    <lineage>
        <taxon>Eukaryota</taxon>
        <taxon>Metazoa</taxon>
        <taxon>Ecdysozoa</taxon>
        <taxon>Arthropoda</taxon>
        <taxon>Hexapoda</taxon>
        <taxon>Insecta</taxon>
        <taxon>Pterygota</taxon>
        <taxon>Neoptera</taxon>
        <taxon>Endopterygota</taxon>
        <taxon>Lepidoptera</taxon>
        <taxon>Glossata</taxon>
        <taxon>Ditrysia</taxon>
        <taxon>Tineoidea</taxon>
        <taxon>Psychidae</taxon>
        <taxon>Oiketicinae</taxon>
        <taxon>Eumeta</taxon>
    </lineage>
</organism>
<dbReference type="AlphaFoldDB" id="A0A4C1Y6Y0"/>
<keyword evidence="2" id="KW-1185">Reference proteome</keyword>
<dbReference type="EMBL" id="BGZK01001116">
    <property type="protein sequence ID" value="GBP71658.1"/>
    <property type="molecule type" value="Genomic_DNA"/>
</dbReference>
<comment type="caution">
    <text evidence="1">The sequence shown here is derived from an EMBL/GenBank/DDBJ whole genome shotgun (WGS) entry which is preliminary data.</text>
</comment>
<protein>
    <submittedName>
        <fullName evidence="1">Uncharacterized protein</fullName>
    </submittedName>
</protein>
<gene>
    <name evidence="1" type="ORF">EVAR_62904_1</name>
</gene>
<name>A0A4C1Y6Y0_EUMVA</name>
<accession>A0A4C1Y6Y0</accession>
<reference evidence="1 2" key="1">
    <citation type="journal article" date="2019" name="Commun. Biol.">
        <title>The bagworm genome reveals a unique fibroin gene that provides high tensile strength.</title>
        <authorList>
            <person name="Kono N."/>
            <person name="Nakamura H."/>
            <person name="Ohtoshi R."/>
            <person name="Tomita M."/>
            <person name="Numata K."/>
            <person name="Arakawa K."/>
        </authorList>
    </citation>
    <scope>NUCLEOTIDE SEQUENCE [LARGE SCALE GENOMIC DNA]</scope>
</reference>
<proteinExistence type="predicted"/>
<dbReference type="Proteomes" id="UP000299102">
    <property type="component" value="Unassembled WGS sequence"/>
</dbReference>